<accession>A0A8S5USR5</accession>
<dbReference type="EMBL" id="BK016133">
    <property type="protein sequence ID" value="DAF97544.1"/>
    <property type="molecule type" value="Genomic_DNA"/>
</dbReference>
<reference evidence="2" key="1">
    <citation type="journal article" date="2021" name="Proc. Natl. Acad. Sci. U.S.A.">
        <title>A Catalog of Tens of Thousands of Viruses from Human Metagenomes Reveals Hidden Associations with Chronic Diseases.</title>
        <authorList>
            <person name="Tisza M.J."/>
            <person name="Buck C.B."/>
        </authorList>
    </citation>
    <scope>NUCLEOTIDE SEQUENCE</scope>
    <source>
        <strain evidence="2">CtijX18</strain>
    </source>
</reference>
<protein>
    <recommendedName>
        <fullName evidence="1">SH3 fold domain-containing protein</fullName>
    </recommendedName>
</protein>
<sequence length="154" mass="17334">MILTSFFIRLIRGVPFKMAVNRQLQIGKVYSFDTYAPEVLGTRIANAKCLAVLNAQNAISNGVDIIALHEQMRPHLPVGYNNDPMTMIYVKLVNSSGLETIYSMDWINLETLQETRADRIIATIDGVSIEDLEIIRRALSIQGYNNFNLVLTES</sequence>
<name>A0A8S5USR5_9CAUD</name>
<organism evidence="2">
    <name type="scientific">Myoviridae sp. ctijX18</name>
    <dbReference type="NCBI Taxonomy" id="2825154"/>
    <lineage>
        <taxon>Viruses</taxon>
        <taxon>Duplodnaviria</taxon>
        <taxon>Heunggongvirae</taxon>
        <taxon>Uroviricota</taxon>
        <taxon>Caudoviricetes</taxon>
    </lineage>
</organism>
<evidence type="ECO:0000259" key="1">
    <source>
        <dbReference type="Pfam" id="PF20287"/>
    </source>
</evidence>
<dbReference type="InterPro" id="IPR046907">
    <property type="entry name" value="SH3DP"/>
</dbReference>
<dbReference type="Pfam" id="PF20287">
    <property type="entry name" value="SH3DP"/>
    <property type="match status" value="1"/>
</dbReference>
<proteinExistence type="predicted"/>
<evidence type="ECO:0000313" key="2">
    <source>
        <dbReference type="EMBL" id="DAF97544.1"/>
    </source>
</evidence>
<feature type="domain" description="SH3 fold" evidence="1">
    <location>
        <begin position="24"/>
        <end position="145"/>
    </location>
</feature>